<dbReference type="AlphaFoldDB" id="A0A365NG01"/>
<feature type="domain" description="F-box" evidence="3">
    <location>
        <begin position="7"/>
        <end position="44"/>
    </location>
</feature>
<reference evidence="4 5" key="1">
    <citation type="submission" date="2017-12" db="EMBL/GenBank/DDBJ databases">
        <title>Genome sequence of the mycotoxigenic crop pathogen Fusarium proliferatum, strain ITEM 2341 from Date Palm.</title>
        <authorList>
            <person name="Almiman B.F."/>
            <person name="Shittu T.A."/>
            <person name="Muthumeenakshi S."/>
            <person name="Baroncelli R."/>
            <person name="Sreenivasaprasada S."/>
        </authorList>
    </citation>
    <scope>NUCLEOTIDE SEQUENCE [LARGE SCALE GENOMIC DNA]</scope>
    <source>
        <strain evidence="4 5">ITEM 2341</strain>
    </source>
</reference>
<proteinExistence type="predicted"/>
<feature type="region of interest" description="Disordered" evidence="2">
    <location>
        <begin position="204"/>
        <end position="226"/>
    </location>
</feature>
<comment type="caution">
    <text evidence="4">The sequence shown here is derived from an EMBL/GenBank/DDBJ whole genome shotgun (WGS) entry which is preliminary data.</text>
</comment>
<protein>
    <recommendedName>
        <fullName evidence="3">F-box domain-containing protein</fullName>
    </recommendedName>
</protein>
<name>A0A365NG01_GIBIN</name>
<dbReference type="Proteomes" id="UP000251714">
    <property type="component" value="Unassembled WGS sequence"/>
</dbReference>
<organism evidence="4 5">
    <name type="scientific">Gibberella intermedia</name>
    <name type="common">Bulb rot disease fungus</name>
    <name type="synonym">Fusarium proliferatum</name>
    <dbReference type="NCBI Taxonomy" id="948311"/>
    <lineage>
        <taxon>Eukaryota</taxon>
        <taxon>Fungi</taxon>
        <taxon>Dikarya</taxon>
        <taxon>Ascomycota</taxon>
        <taxon>Pezizomycotina</taxon>
        <taxon>Sordariomycetes</taxon>
        <taxon>Hypocreomycetidae</taxon>
        <taxon>Hypocreales</taxon>
        <taxon>Nectriaceae</taxon>
        <taxon>Fusarium</taxon>
        <taxon>Fusarium fujikuroi species complex</taxon>
    </lineage>
</organism>
<evidence type="ECO:0000256" key="1">
    <source>
        <dbReference type="SAM" id="Coils"/>
    </source>
</evidence>
<sequence length="226" mass="25477">MSTLPSPHTLSTLPNEIQNDIINQLDSFGKLILRTTSRHFRAMVAITVNDVLTAERASVSLGKDLLGCYDCLSLKRAECFADNTRRGKTGRWGSKPTSRFCIDCGLHPPSGITRYNRANKIFIGREGFVKCFCEKGGILPVSSFSENRWVCKACWAPLARRRRERERELQNIRHQEEKAAKAKARAGRRAQCRALGWAESDISSLVSDTTTSDEDEDFWNEGSDYI</sequence>
<dbReference type="InterPro" id="IPR001810">
    <property type="entry name" value="F-box_dom"/>
</dbReference>
<keyword evidence="1" id="KW-0175">Coiled coil</keyword>
<accession>A0A365NG01</accession>
<gene>
    <name evidence="4" type="ORF">FPRO05_09031</name>
</gene>
<dbReference type="PROSITE" id="PS50181">
    <property type="entry name" value="FBOX"/>
    <property type="match status" value="1"/>
</dbReference>
<evidence type="ECO:0000256" key="2">
    <source>
        <dbReference type="SAM" id="MobiDB-lite"/>
    </source>
</evidence>
<dbReference type="EMBL" id="PKMI01000010">
    <property type="protein sequence ID" value="RBA19731.1"/>
    <property type="molecule type" value="Genomic_DNA"/>
</dbReference>
<evidence type="ECO:0000313" key="4">
    <source>
        <dbReference type="EMBL" id="RBA19731.1"/>
    </source>
</evidence>
<feature type="coiled-coil region" evidence="1">
    <location>
        <begin position="158"/>
        <end position="185"/>
    </location>
</feature>
<evidence type="ECO:0000259" key="3">
    <source>
        <dbReference type="PROSITE" id="PS50181"/>
    </source>
</evidence>
<evidence type="ECO:0000313" key="5">
    <source>
        <dbReference type="Proteomes" id="UP000251714"/>
    </source>
</evidence>